<name>A0A3A6TTW5_9GAMM</name>
<proteinExistence type="predicted"/>
<organism evidence="2 3">
    <name type="scientific">Parashewanella spongiae</name>
    <dbReference type="NCBI Taxonomy" id="342950"/>
    <lineage>
        <taxon>Bacteria</taxon>
        <taxon>Pseudomonadati</taxon>
        <taxon>Pseudomonadota</taxon>
        <taxon>Gammaproteobacteria</taxon>
        <taxon>Alteromonadales</taxon>
        <taxon>Shewanellaceae</taxon>
        <taxon>Parashewanella</taxon>
    </lineage>
</organism>
<keyword evidence="3" id="KW-1185">Reference proteome</keyword>
<gene>
    <name evidence="2" type="ORF">D5R81_18965</name>
</gene>
<keyword evidence="1" id="KW-1133">Transmembrane helix</keyword>
<keyword evidence="1" id="KW-0472">Membrane</keyword>
<comment type="caution">
    <text evidence="2">The sequence shown here is derived from an EMBL/GenBank/DDBJ whole genome shotgun (WGS) entry which is preliminary data.</text>
</comment>
<dbReference type="EMBL" id="QYYH01000202">
    <property type="protein sequence ID" value="RJY04923.1"/>
    <property type="molecule type" value="Genomic_DNA"/>
</dbReference>
<dbReference type="OrthoDB" id="6402679at2"/>
<feature type="transmembrane region" description="Helical" evidence="1">
    <location>
        <begin position="89"/>
        <end position="110"/>
    </location>
</feature>
<protein>
    <submittedName>
        <fullName evidence="2">Uncharacterized protein</fullName>
    </submittedName>
</protein>
<sequence length="111" mass="12863">MLRHKRTLKLSNEDVKFQYNWLSGVLSVTHDGTTLYKKTLWKPYSKMKLEILEEQYVLKVLLIPLSSFLLSRSGENVVCSNLFPKLRRYSIITFIVSIIKRLALLLAAGFS</sequence>
<dbReference type="AlphaFoldDB" id="A0A3A6TTW5"/>
<evidence type="ECO:0000256" key="1">
    <source>
        <dbReference type="SAM" id="Phobius"/>
    </source>
</evidence>
<evidence type="ECO:0000313" key="2">
    <source>
        <dbReference type="EMBL" id="RJY04923.1"/>
    </source>
</evidence>
<reference evidence="2 3" key="1">
    <citation type="submission" date="2018-09" db="EMBL/GenBank/DDBJ databases">
        <title>Phylogeny of the Shewanellaceae, and recommendation for two new genera, Pseudoshewanella and Parashewanella.</title>
        <authorList>
            <person name="Wang G."/>
        </authorList>
    </citation>
    <scope>NUCLEOTIDE SEQUENCE [LARGE SCALE GENOMIC DNA]</scope>
    <source>
        <strain evidence="2 3">KCTC 22492</strain>
    </source>
</reference>
<accession>A0A3A6TTW5</accession>
<dbReference type="RefSeq" id="WP_121855150.1">
    <property type="nucleotide sequence ID" value="NZ_CP037952.1"/>
</dbReference>
<dbReference type="Proteomes" id="UP000273022">
    <property type="component" value="Unassembled WGS sequence"/>
</dbReference>
<keyword evidence="1" id="KW-0812">Transmembrane</keyword>
<evidence type="ECO:0000313" key="3">
    <source>
        <dbReference type="Proteomes" id="UP000273022"/>
    </source>
</evidence>